<evidence type="ECO:0000313" key="2">
    <source>
        <dbReference type="Proteomes" id="UP000007266"/>
    </source>
</evidence>
<dbReference type="AlphaFoldDB" id="A0A139WD40"/>
<dbReference type="Proteomes" id="UP000007266">
    <property type="component" value="Linkage group 8"/>
</dbReference>
<organism evidence="1 2">
    <name type="scientific">Tribolium castaneum</name>
    <name type="common">Red flour beetle</name>
    <dbReference type="NCBI Taxonomy" id="7070"/>
    <lineage>
        <taxon>Eukaryota</taxon>
        <taxon>Metazoa</taxon>
        <taxon>Ecdysozoa</taxon>
        <taxon>Arthropoda</taxon>
        <taxon>Hexapoda</taxon>
        <taxon>Insecta</taxon>
        <taxon>Pterygota</taxon>
        <taxon>Neoptera</taxon>
        <taxon>Endopterygota</taxon>
        <taxon>Coleoptera</taxon>
        <taxon>Polyphaga</taxon>
        <taxon>Cucujiformia</taxon>
        <taxon>Tenebrionidae</taxon>
        <taxon>Tenebrionidae incertae sedis</taxon>
        <taxon>Tribolium</taxon>
    </lineage>
</organism>
<dbReference type="OMA" id="FTTWISI"/>
<name>A0A139WD40_TRICA</name>
<reference evidence="1 2" key="2">
    <citation type="journal article" date="2010" name="Nucleic Acids Res.">
        <title>BeetleBase in 2010: revisions to provide comprehensive genomic information for Tribolium castaneum.</title>
        <authorList>
            <person name="Kim H.S."/>
            <person name="Murphy T."/>
            <person name="Xia J."/>
            <person name="Caragea D."/>
            <person name="Park Y."/>
            <person name="Beeman R.W."/>
            <person name="Lorenzen M.D."/>
            <person name="Butcher S."/>
            <person name="Manak J.R."/>
            <person name="Brown S.J."/>
        </authorList>
    </citation>
    <scope>GENOME REANNOTATION</scope>
    <source>
        <strain evidence="1 2">Georgia GA2</strain>
    </source>
</reference>
<reference evidence="1 2" key="1">
    <citation type="journal article" date="2008" name="Nature">
        <title>The genome of the model beetle and pest Tribolium castaneum.</title>
        <authorList>
            <consortium name="Tribolium Genome Sequencing Consortium"/>
            <person name="Richards S."/>
            <person name="Gibbs R.A."/>
            <person name="Weinstock G.M."/>
            <person name="Brown S.J."/>
            <person name="Denell R."/>
            <person name="Beeman R.W."/>
            <person name="Gibbs R."/>
            <person name="Beeman R.W."/>
            <person name="Brown S.J."/>
            <person name="Bucher G."/>
            <person name="Friedrich M."/>
            <person name="Grimmelikhuijzen C.J."/>
            <person name="Klingler M."/>
            <person name="Lorenzen M."/>
            <person name="Richards S."/>
            <person name="Roth S."/>
            <person name="Schroder R."/>
            <person name="Tautz D."/>
            <person name="Zdobnov E.M."/>
            <person name="Muzny D."/>
            <person name="Gibbs R.A."/>
            <person name="Weinstock G.M."/>
            <person name="Attaway T."/>
            <person name="Bell S."/>
            <person name="Buhay C.J."/>
            <person name="Chandrabose M.N."/>
            <person name="Chavez D."/>
            <person name="Clerk-Blankenburg K.P."/>
            <person name="Cree A."/>
            <person name="Dao M."/>
            <person name="Davis C."/>
            <person name="Chacko J."/>
            <person name="Dinh H."/>
            <person name="Dugan-Rocha S."/>
            <person name="Fowler G."/>
            <person name="Garner T.T."/>
            <person name="Garnes J."/>
            <person name="Gnirke A."/>
            <person name="Hawes A."/>
            <person name="Hernandez J."/>
            <person name="Hines S."/>
            <person name="Holder M."/>
            <person name="Hume J."/>
            <person name="Jhangiani S.N."/>
            <person name="Joshi V."/>
            <person name="Khan Z.M."/>
            <person name="Jackson L."/>
            <person name="Kovar C."/>
            <person name="Kowis A."/>
            <person name="Lee S."/>
            <person name="Lewis L.R."/>
            <person name="Margolis J."/>
            <person name="Morgan M."/>
            <person name="Nazareth L.V."/>
            <person name="Nguyen N."/>
            <person name="Okwuonu G."/>
            <person name="Parker D."/>
            <person name="Richards S."/>
            <person name="Ruiz S.J."/>
            <person name="Santibanez J."/>
            <person name="Savard J."/>
            <person name="Scherer S.E."/>
            <person name="Schneider B."/>
            <person name="Sodergren E."/>
            <person name="Tautz D."/>
            <person name="Vattahil S."/>
            <person name="Villasana D."/>
            <person name="White C.S."/>
            <person name="Wright R."/>
            <person name="Park Y."/>
            <person name="Beeman R.W."/>
            <person name="Lord J."/>
            <person name="Oppert B."/>
            <person name="Lorenzen M."/>
            <person name="Brown S."/>
            <person name="Wang L."/>
            <person name="Savard J."/>
            <person name="Tautz D."/>
            <person name="Richards S."/>
            <person name="Weinstock G."/>
            <person name="Gibbs R.A."/>
            <person name="Liu Y."/>
            <person name="Worley K."/>
            <person name="Weinstock G."/>
            <person name="Elsik C.G."/>
            <person name="Reese J.T."/>
            <person name="Elhaik E."/>
            <person name="Landan G."/>
            <person name="Graur D."/>
            <person name="Arensburger P."/>
            <person name="Atkinson P."/>
            <person name="Beeman R.W."/>
            <person name="Beidler J."/>
            <person name="Brown S.J."/>
            <person name="Demuth J.P."/>
            <person name="Drury D.W."/>
            <person name="Du Y.Z."/>
            <person name="Fujiwara H."/>
            <person name="Lorenzen M."/>
            <person name="Maselli V."/>
            <person name="Osanai M."/>
            <person name="Park Y."/>
            <person name="Robertson H.M."/>
            <person name="Tu Z."/>
            <person name="Wang J.J."/>
            <person name="Wang S."/>
            <person name="Richards S."/>
            <person name="Song H."/>
            <person name="Zhang L."/>
            <person name="Sodergren E."/>
            <person name="Werner D."/>
            <person name="Stanke M."/>
            <person name="Morgenstern B."/>
            <person name="Solovyev V."/>
            <person name="Kosarev P."/>
            <person name="Brown G."/>
            <person name="Chen H.C."/>
            <person name="Ermolaeva O."/>
            <person name="Hlavina W."/>
            <person name="Kapustin Y."/>
            <person name="Kiryutin B."/>
            <person name="Kitts P."/>
            <person name="Maglott D."/>
            <person name="Pruitt K."/>
            <person name="Sapojnikov V."/>
            <person name="Souvorov A."/>
            <person name="Mackey A.J."/>
            <person name="Waterhouse R.M."/>
            <person name="Wyder S."/>
            <person name="Zdobnov E.M."/>
            <person name="Zdobnov E.M."/>
            <person name="Wyder S."/>
            <person name="Kriventseva E.V."/>
            <person name="Kadowaki T."/>
            <person name="Bork P."/>
            <person name="Aranda M."/>
            <person name="Bao R."/>
            <person name="Beermann A."/>
            <person name="Berns N."/>
            <person name="Bolognesi R."/>
            <person name="Bonneton F."/>
            <person name="Bopp D."/>
            <person name="Brown S.J."/>
            <person name="Bucher G."/>
            <person name="Butts T."/>
            <person name="Chaumot A."/>
            <person name="Denell R.E."/>
            <person name="Ferrier D.E."/>
            <person name="Friedrich M."/>
            <person name="Gordon C.M."/>
            <person name="Jindra M."/>
            <person name="Klingler M."/>
            <person name="Lan Q."/>
            <person name="Lattorff H.M."/>
            <person name="Laudet V."/>
            <person name="von Levetsow C."/>
            <person name="Liu Z."/>
            <person name="Lutz R."/>
            <person name="Lynch J.A."/>
            <person name="da Fonseca R.N."/>
            <person name="Posnien N."/>
            <person name="Reuter R."/>
            <person name="Roth S."/>
            <person name="Savard J."/>
            <person name="Schinko J.B."/>
            <person name="Schmitt C."/>
            <person name="Schoppmeier M."/>
            <person name="Schroder R."/>
            <person name="Shippy T.D."/>
            <person name="Simonnet F."/>
            <person name="Marques-Souza H."/>
            <person name="Tautz D."/>
            <person name="Tomoyasu Y."/>
            <person name="Trauner J."/>
            <person name="Van der Zee M."/>
            <person name="Vervoort M."/>
            <person name="Wittkopp N."/>
            <person name="Wimmer E.A."/>
            <person name="Yang X."/>
            <person name="Jones A.K."/>
            <person name="Sattelle D.B."/>
            <person name="Ebert P.R."/>
            <person name="Nelson D."/>
            <person name="Scott J.G."/>
            <person name="Beeman R.W."/>
            <person name="Muthukrishnan S."/>
            <person name="Kramer K.J."/>
            <person name="Arakane Y."/>
            <person name="Beeman R.W."/>
            <person name="Zhu Q."/>
            <person name="Hogenkamp D."/>
            <person name="Dixit R."/>
            <person name="Oppert B."/>
            <person name="Jiang H."/>
            <person name="Zou Z."/>
            <person name="Marshall J."/>
            <person name="Elpidina E."/>
            <person name="Vinokurov K."/>
            <person name="Oppert C."/>
            <person name="Zou Z."/>
            <person name="Evans J."/>
            <person name="Lu Z."/>
            <person name="Zhao P."/>
            <person name="Sumathipala N."/>
            <person name="Altincicek B."/>
            <person name="Vilcinskas A."/>
            <person name="Williams M."/>
            <person name="Hultmark D."/>
            <person name="Hetru C."/>
            <person name="Jiang H."/>
            <person name="Grimmelikhuijzen C.J."/>
            <person name="Hauser F."/>
            <person name="Cazzamali G."/>
            <person name="Williamson M."/>
            <person name="Park Y."/>
            <person name="Li B."/>
            <person name="Tanaka Y."/>
            <person name="Predel R."/>
            <person name="Neupert S."/>
            <person name="Schachtner J."/>
            <person name="Verleyen P."/>
            <person name="Raible F."/>
            <person name="Bork P."/>
            <person name="Friedrich M."/>
            <person name="Walden K.K."/>
            <person name="Robertson H.M."/>
            <person name="Angeli S."/>
            <person name="Foret S."/>
            <person name="Bucher G."/>
            <person name="Schuetz S."/>
            <person name="Maleszka R."/>
            <person name="Wimmer E.A."/>
            <person name="Beeman R.W."/>
            <person name="Lorenzen M."/>
            <person name="Tomoyasu Y."/>
            <person name="Miller S.C."/>
            <person name="Grossmann D."/>
            <person name="Bucher G."/>
        </authorList>
    </citation>
    <scope>NUCLEOTIDE SEQUENCE [LARGE SCALE GENOMIC DNA]</scope>
    <source>
        <strain evidence="1 2">Georgia GA2</strain>
    </source>
</reference>
<keyword evidence="2" id="KW-1185">Reference proteome</keyword>
<proteinExistence type="predicted"/>
<accession>A0A139WD40</accession>
<protein>
    <submittedName>
        <fullName evidence="1">Tachykinin</fullName>
    </submittedName>
</protein>
<dbReference type="EMBL" id="KQ971361">
    <property type="protein sequence ID" value="KYB25860.1"/>
    <property type="molecule type" value="Genomic_DNA"/>
</dbReference>
<dbReference type="InParanoid" id="A0A139WD40"/>
<dbReference type="STRING" id="7070.A0A139WD40"/>
<sequence length="291" mass="32376">MGNVCQTQHYYTITRVYLFSPLSILTMHSTTITTAVVLATIYVVCAAEDHHKRAPSGFTGVRGKKSIPDSAYSTGNSDSDSIPELKAVDIVSDLGAVDKRAPSGFMGMRGKKPFSLWEGTYPDGVFKRAPSGFMGMRGKKDMEFANYADEYIKRAPSGFMGMRGKKDYDSSSSQLDKRAPMGFMGMRGKKDYDEIADEKRAPSGFFGMRGKKMPRQAGFFGMRGKKYPYQFRGKFVGVRGKKASPDDYYNVDLDTVGQELDLNQLMLLLTENEGESDIWNGNNEVGQYSQK</sequence>
<gene>
    <name evidence="1" type="primary">AUGUSTUS-3.0.2_05685</name>
    <name evidence="1" type="ORF">TcasGA2_TC005685</name>
</gene>
<evidence type="ECO:0000313" key="1">
    <source>
        <dbReference type="EMBL" id="KYB25860.1"/>
    </source>
</evidence>